<proteinExistence type="predicted"/>
<organism evidence="2">
    <name type="scientific">hydrothermal vent metagenome</name>
    <dbReference type="NCBI Taxonomy" id="652676"/>
    <lineage>
        <taxon>unclassified sequences</taxon>
        <taxon>metagenomes</taxon>
        <taxon>ecological metagenomes</taxon>
    </lineage>
</organism>
<feature type="region of interest" description="Disordered" evidence="1">
    <location>
        <begin position="42"/>
        <end position="68"/>
    </location>
</feature>
<evidence type="ECO:0000256" key="1">
    <source>
        <dbReference type="SAM" id="MobiDB-lite"/>
    </source>
</evidence>
<reference evidence="2" key="1">
    <citation type="submission" date="2016-10" db="EMBL/GenBank/DDBJ databases">
        <authorList>
            <person name="de Groot N.N."/>
        </authorList>
    </citation>
    <scope>NUCLEOTIDE SEQUENCE</scope>
</reference>
<gene>
    <name evidence="2" type="ORF">MNB_SV-10-1080</name>
</gene>
<name>A0A1W1CSW9_9ZZZZ</name>
<dbReference type="PROSITE" id="PS51257">
    <property type="entry name" value="PROKAR_LIPOPROTEIN"/>
    <property type="match status" value="1"/>
</dbReference>
<accession>A0A1W1CSW9</accession>
<evidence type="ECO:0000313" key="2">
    <source>
        <dbReference type="EMBL" id="SFV68771.1"/>
    </source>
</evidence>
<sequence length="106" mass="11547">MKKNIMTSAIFVAIVFGTTACQSQEAANKSALTDSVAQKEQKALANPKMTEGVPAAKAKVEEEEEKRNFDTKVDDATFNKEGKAGEKKTVNKAEIKTVDKIDKIVK</sequence>
<protein>
    <submittedName>
        <fullName evidence="2">Uncharacterized protein</fullName>
    </submittedName>
</protein>
<dbReference type="AlphaFoldDB" id="A0A1W1CSW9"/>
<dbReference type="EMBL" id="FPHL01000054">
    <property type="protein sequence ID" value="SFV68771.1"/>
    <property type="molecule type" value="Genomic_DNA"/>
</dbReference>